<evidence type="ECO:0000256" key="5">
    <source>
        <dbReference type="ARBA" id="ARBA00023163"/>
    </source>
</evidence>
<dbReference type="GO" id="GO:0008483">
    <property type="term" value="F:transaminase activity"/>
    <property type="evidence" value="ECO:0007669"/>
    <property type="project" value="UniProtKB-KW"/>
</dbReference>
<dbReference type="InterPro" id="IPR036390">
    <property type="entry name" value="WH_DNA-bd_sf"/>
</dbReference>
<protein>
    <submittedName>
        <fullName evidence="7">PLP-dependent aminotransferase family protein</fullName>
    </submittedName>
</protein>
<evidence type="ECO:0000313" key="8">
    <source>
        <dbReference type="Proteomes" id="UP001181622"/>
    </source>
</evidence>
<dbReference type="PROSITE" id="PS50949">
    <property type="entry name" value="HTH_GNTR"/>
    <property type="match status" value="1"/>
</dbReference>
<dbReference type="InterPro" id="IPR015421">
    <property type="entry name" value="PyrdxlP-dep_Trfase_major"/>
</dbReference>
<dbReference type="RefSeq" id="WP_309391586.1">
    <property type="nucleotide sequence ID" value="NZ_JADBEO010000019.1"/>
</dbReference>
<keyword evidence="7" id="KW-0032">Aminotransferase</keyword>
<dbReference type="SMART" id="SM00345">
    <property type="entry name" value="HTH_GNTR"/>
    <property type="match status" value="1"/>
</dbReference>
<dbReference type="InterPro" id="IPR000524">
    <property type="entry name" value="Tscrpt_reg_HTH_GntR"/>
</dbReference>
<dbReference type="InterPro" id="IPR015422">
    <property type="entry name" value="PyrdxlP-dep_Trfase_small"/>
</dbReference>
<reference evidence="7" key="1">
    <citation type="submission" date="2020-10" db="EMBL/GenBank/DDBJ databases">
        <authorList>
            <person name="Abbas A."/>
            <person name="Razzaq R."/>
            <person name="Waqas M."/>
            <person name="Abbas N."/>
            <person name="Nielsen T.K."/>
            <person name="Hansen L.H."/>
            <person name="Hussain S."/>
            <person name="Shahid M."/>
        </authorList>
    </citation>
    <scope>NUCLEOTIDE SEQUENCE</scope>
    <source>
        <strain evidence="7">S14</strain>
    </source>
</reference>
<dbReference type="InterPro" id="IPR036388">
    <property type="entry name" value="WH-like_DNA-bd_sf"/>
</dbReference>
<keyword evidence="5" id="KW-0804">Transcription</keyword>
<proteinExistence type="inferred from homology"/>
<dbReference type="Gene3D" id="3.90.1150.10">
    <property type="entry name" value="Aspartate Aminotransferase, domain 1"/>
    <property type="match status" value="1"/>
</dbReference>
<dbReference type="Pfam" id="PF00155">
    <property type="entry name" value="Aminotran_1_2"/>
    <property type="match status" value="1"/>
</dbReference>
<keyword evidence="4" id="KW-0238">DNA-binding</keyword>
<organism evidence="7 8">
    <name type="scientific">Chelatococcus sambhunathii</name>
    <dbReference type="NCBI Taxonomy" id="363953"/>
    <lineage>
        <taxon>Bacteria</taxon>
        <taxon>Pseudomonadati</taxon>
        <taxon>Pseudomonadota</taxon>
        <taxon>Alphaproteobacteria</taxon>
        <taxon>Hyphomicrobiales</taxon>
        <taxon>Chelatococcaceae</taxon>
        <taxon>Chelatococcus</taxon>
    </lineage>
</organism>
<evidence type="ECO:0000256" key="2">
    <source>
        <dbReference type="ARBA" id="ARBA00022898"/>
    </source>
</evidence>
<dbReference type="CDD" id="cd00609">
    <property type="entry name" value="AAT_like"/>
    <property type="match status" value="1"/>
</dbReference>
<name>A0ABU1DGD6_9HYPH</name>
<keyword evidence="2" id="KW-0663">Pyridoxal phosphate</keyword>
<dbReference type="Gene3D" id="1.10.10.10">
    <property type="entry name" value="Winged helix-like DNA-binding domain superfamily/Winged helix DNA-binding domain"/>
    <property type="match status" value="1"/>
</dbReference>
<dbReference type="Pfam" id="PF00392">
    <property type="entry name" value="GntR"/>
    <property type="match status" value="1"/>
</dbReference>
<comment type="similarity">
    <text evidence="1">In the C-terminal section; belongs to the class-I pyridoxal-phosphate-dependent aminotransferase family.</text>
</comment>
<dbReference type="Gene3D" id="3.40.640.10">
    <property type="entry name" value="Type I PLP-dependent aspartate aminotransferase-like (Major domain)"/>
    <property type="match status" value="1"/>
</dbReference>
<dbReference type="PANTHER" id="PTHR46577">
    <property type="entry name" value="HTH-TYPE TRANSCRIPTIONAL REGULATORY PROTEIN GABR"/>
    <property type="match status" value="1"/>
</dbReference>
<dbReference type="Proteomes" id="UP001181622">
    <property type="component" value="Unassembled WGS sequence"/>
</dbReference>
<comment type="caution">
    <text evidence="7">The sequence shown here is derived from an EMBL/GenBank/DDBJ whole genome shotgun (WGS) entry which is preliminary data.</text>
</comment>
<feature type="domain" description="HTH gntR-type" evidence="6">
    <location>
        <begin position="17"/>
        <end position="85"/>
    </location>
</feature>
<dbReference type="InterPro" id="IPR051446">
    <property type="entry name" value="HTH_trans_reg/aminotransferase"/>
</dbReference>
<evidence type="ECO:0000256" key="1">
    <source>
        <dbReference type="ARBA" id="ARBA00005384"/>
    </source>
</evidence>
<sequence length="458" mass="47619">MTAETGDWTPAISPSGGPLYLQIVEAIEAGLRTGSLREGDRLPAQRALAERLGVDFTTVTRAYAEARRRNLIDAVTGRGSFVAPRRDPAAPPLDLSMNIPPAPKGVRLAELVARGVSEISARSNLDLLMSYHPGAGSSAERAGGAAWLRRTLGKVDPDRVLVASGAQSALAAILSVEARAGEAVLCEPLAYPGLLSAANQFDVAVVAAEADGDGMRPDALEAALRANPKARLLYLNPSIANPTAVTMPETRRREIAAVAVRGGLKILEDDPYSPLAADPPPAFATLAPTATFHVATVSKCLTPGLRIAFVVAPDAASRERLAEALRAISLMAPPLMSALVCGWIRDGVAADLLAGVRAEAEARQALARAALPAAVAHPSGLHLWLPLAGGWDRHGLAERARRQGLAVTPSDAFRVGGPAVEAVRVSLGAVPERARLATALETLSSILAGGPKALRDVV</sequence>
<dbReference type="SUPFAM" id="SSF46785">
    <property type="entry name" value="Winged helix' DNA-binding domain"/>
    <property type="match status" value="1"/>
</dbReference>
<evidence type="ECO:0000256" key="3">
    <source>
        <dbReference type="ARBA" id="ARBA00023015"/>
    </source>
</evidence>
<dbReference type="SUPFAM" id="SSF53383">
    <property type="entry name" value="PLP-dependent transferases"/>
    <property type="match status" value="1"/>
</dbReference>
<dbReference type="InterPro" id="IPR015424">
    <property type="entry name" value="PyrdxlP-dep_Trfase"/>
</dbReference>
<dbReference type="PANTHER" id="PTHR46577:SF1">
    <property type="entry name" value="HTH-TYPE TRANSCRIPTIONAL REGULATORY PROTEIN GABR"/>
    <property type="match status" value="1"/>
</dbReference>
<dbReference type="EMBL" id="JADBEO010000019">
    <property type="protein sequence ID" value="MDR4307093.1"/>
    <property type="molecule type" value="Genomic_DNA"/>
</dbReference>
<evidence type="ECO:0000256" key="4">
    <source>
        <dbReference type="ARBA" id="ARBA00023125"/>
    </source>
</evidence>
<evidence type="ECO:0000313" key="7">
    <source>
        <dbReference type="EMBL" id="MDR4307093.1"/>
    </source>
</evidence>
<dbReference type="InterPro" id="IPR004839">
    <property type="entry name" value="Aminotransferase_I/II_large"/>
</dbReference>
<evidence type="ECO:0000259" key="6">
    <source>
        <dbReference type="PROSITE" id="PS50949"/>
    </source>
</evidence>
<gene>
    <name evidence="7" type="ORF">IHQ68_10725</name>
</gene>
<keyword evidence="8" id="KW-1185">Reference proteome</keyword>
<keyword evidence="3" id="KW-0805">Transcription regulation</keyword>
<dbReference type="CDD" id="cd07377">
    <property type="entry name" value="WHTH_GntR"/>
    <property type="match status" value="1"/>
</dbReference>
<accession>A0ABU1DGD6</accession>
<keyword evidence="7" id="KW-0808">Transferase</keyword>